<keyword evidence="3" id="KW-0963">Cytoplasm</keyword>
<dbReference type="Proteomes" id="UP000027931">
    <property type="component" value="Unassembled WGS sequence"/>
</dbReference>
<protein>
    <recommendedName>
        <fullName evidence="3">dTTP/UTP pyrophosphatase</fullName>
        <shortName evidence="3">dTTPase/UTPase</shortName>
        <ecNumber evidence="3">3.6.1.9</ecNumber>
    </recommendedName>
    <alternativeName>
        <fullName evidence="3">Nucleoside triphosphate pyrophosphatase</fullName>
    </alternativeName>
    <alternativeName>
        <fullName evidence="3">Nucleotide pyrophosphatase</fullName>
        <shortName evidence="3">Nucleotide PPase</shortName>
    </alternativeName>
</protein>
<dbReference type="eggNOG" id="COG0424">
    <property type="taxonomic scope" value="Bacteria"/>
</dbReference>
<dbReference type="InterPro" id="IPR003697">
    <property type="entry name" value="Maf-like"/>
</dbReference>
<keyword evidence="3" id="KW-0546">Nucleotide metabolism</keyword>
<comment type="subcellular location">
    <subcellularLocation>
        <location evidence="3">Cytoplasm</location>
    </subcellularLocation>
</comment>
<dbReference type="SUPFAM" id="SSF52972">
    <property type="entry name" value="ITPase-like"/>
    <property type="match status" value="1"/>
</dbReference>
<dbReference type="GO" id="GO:0005737">
    <property type="term" value="C:cytoplasm"/>
    <property type="evidence" value="ECO:0007669"/>
    <property type="project" value="UniProtKB-SubCell"/>
</dbReference>
<dbReference type="PANTHER" id="PTHR43213">
    <property type="entry name" value="BIFUNCTIONAL DTTP/UTP PYROPHOSPHATASE/METHYLTRANSFERASE PROTEIN-RELATED"/>
    <property type="match status" value="1"/>
</dbReference>
<comment type="catalytic activity">
    <reaction evidence="3">
        <text>dTTP + H2O = dTMP + diphosphate + H(+)</text>
        <dbReference type="Rhea" id="RHEA:28534"/>
        <dbReference type="ChEBI" id="CHEBI:15377"/>
        <dbReference type="ChEBI" id="CHEBI:15378"/>
        <dbReference type="ChEBI" id="CHEBI:33019"/>
        <dbReference type="ChEBI" id="CHEBI:37568"/>
        <dbReference type="ChEBI" id="CHEBI:63528"/>
        <dbReference type="EC" id="3.6.1.9"/>
    </reaction>
</comment>
<dbReference type="STRING" id="1157490.EL26_14060"/>
<comment type="similarity">
    <text evidence="3">Belongs to the Maf family. YhdE subfamily.</text>
</comment>
<dbReference type="Gene3D" id="3.90.950.10">
    <property type="match status" value="1"/>
</dbReference>
<feature type="active site" description="Proton acceptor" evidence="3">
    <location>
        <position position="72"/>
    </location>
</feature>
<comment type="caution">
    <text evidence="4">The sequence shown here is derived from an EMBL/GenBank/DDBJ whole genome shotgun (WGS) entry which is preliminary data.</text>
</comment>
<evidence type="ECO:0000256" key="1">
    <source>
        <dbReference type="ARBA" id="ARBA00001968"/>
    </source>
</evidence>
<feature type="site" description="Important for substrate specificity" evidence="3">
    <location>
        <position position="15"/>
    </location>
</feature>
<comment type="catalytic activity">
    <reaction evidence="3">
        <text>UTP + H2O = UMP + diphosphate + H(+)</text>
        <dbReference type="Rhea" id="RHEA:29395"/>
        <dbReference type="ChEBI" id="CHEBI:15377"/>
        <dbReference type="ChEBI" id="CHEBI:15378"/>
        <dbReference type="ChEBI" id="CHEBI:33019"/>
        <dbReference type="ChEBI" id="CHEBI:46398"/>
        <dbReference type="ChEBI" id="CHEBI:57865"/>
        <dbReference type="EC" id="3.6.1.9"/>
    </reaction>
</comment>
<dbReference type="InterPro" id="IPR029001">
    <property type="entry name" value="ITPase-like_fam"/>
</dbReference>
<dbReference type="NCBIfam" id="TIGR00172">
    <property type="entry name" value="maf"/>
    <property type="match status" value="1"/>
</dbReference>
<comment type="caution">
    <text evidence="3">Lacks conserved residue(s) required for the propagation of feature annotation.</text>
</comment>
<dbReference type="Pfam" id="PF02545">
    <property type="entry name" value="Maf"/>
    <property type="match status" value="1"/>
</dbReference>
<keyword evidence="2 3" id="KW-0378">Hydrolase</keyword>
<sequence>MMQEHLLILASGSPRRKELLGGLGLTFDILVSEADESFAPGLSPVEIVQELAYRKASVVANTLSGGIVVGADTIVVCDDDILGKPSDAEDAKRMLRRLSGRSHTVYTGIALVDAGEPGRMVRDVSGTEVRFKPLTDEQIDAYVATGEPMDKAGAYGIQGKASQFITGITGDFFTVVGLPVALLADRLAEWGFDVLPRSGSEGR</sequence>
<accession>A0A074LKM7</accession>
<evidence type="ECO:0000313" key="4">
    <source>
        <dbReference type="EMBL" id="KEO82686.1"/>
    </source>
</evidence>
<dbReference type="GO" id="GO:0036218">
    <property type="term" value="F:dTTP diphosphatase activity"/>
    <property type="evidence" value="ECO:0007669"/>
    <property type="project" value="RHEA"/>
</dbReference>
<dbReference type="CDD" id="cd00555">
    <property type="entry name" value="Maf"/>
    <property type="match status" value="1"/>
</dbReference>
<name>A0A074LKM7_9BACL</name>
<dbReference type="EC" id="3.6.1.9" evidence="3"/>
<dbReference type="PANTHER" id="PTHR43213:SF5">
    <property type="entry name" value="BIFUNCTIONAL DTTP_UTP PYROPHOSPHATASE_METHYLTRANSFERASE PROTEIN-RELATED"/>
    <property type="match status" value="1"/>
</dbReference>
<reference evidence="4 5" key="1">
    <citation type="journal article" date="2013" name="Int. J. Syst. Evol. Microbiol.">
        <title>Tumebacillus flagellatus sp. nov., an alpha-amylase/pullulanase-producing bacterium isolated from cassava wastewater.</title>
        <authorList>
            <person name="Wang Q."/>
            <person name="Xie N."/>
            <person name="Qin Y."/>
            <person name="Shen N."/>
            <person name="Zhu J."/>
            <person name="Mi H."/>
            <person name="Huang R."/>
        </authorList>
    </citation>
    <scope>NUCLEOTIDE SEQUENCE [LARGE SCALE GENOMIC DNA]</scope>
    <source>
        <strain evidence="4 5">GST4</strain>
    </source>
</reference>
<dbReference type="HAMAP" id="MF_00528">
    <property type="entry name" value="Maf"/>
    <property type="match status" value="1"/>
</dbReference>
<dbReference type="GO" id="GO:0036221">
    <property type="term" value="F:UTP diphosphatase activity"/>
    <property type="evidence" value="ECO:0007669"/>
    <property type="project" value="RHEA"/>
</dbReference>
<dbReference type="GO" id="GO:0009117">
    <property type="term" value="P:nucleotide metabolic process"/>
    <property type="evidence" value="ECO:0007669"/>
    <property type="project" value="UniProtKB-KW"/>
</dbReference>
<keyword evidence="5" id="KW-1185">Reference proteome</keyword>
<evidence type="ECO:0000313" key="5">
    <source>
        <dbReference type="Proteomes" id="UP000027931"/>
    </source>
</evidence>
<dbReference type="PIRSF" id="PIRSF006305">
    <property type="entry name" value="Maf"/>
    <property type="match status" value="1"/>
</dbReference>
<evidence type="ECO:0000256" key="3">
    <source>
        <dbReference type="HAMAP-Rule" id="MF_00528"/>
    </source>
</evidence>
<comment type="function">
    <text evidence="3">Nucleoside triphosphate pyrophosphatase that hydrolyzes dTTP and UTP. May have a dual role in cell division arrest and in preventing the incorporation of modified nucleotides into cellular nucleic acids.</text>
</comment>
<dbReference type="AlphaFoldDB" id="A0A074LKM7"/>
<feature type="site" description="Important for substrate specificity" evidence="3">
    <location>
        <position position="73"/>
    </location>
</feature>
<comment type="cofactor">
    <cofactor evidence="1 3">
        <name>a divalent metal cation</name>
        <dbReference type="ChEBI" id="CHEBI:60240"/>
    </cofactor>
</comment>
<feature type="site" description="Important for substrate specificity" evidence="3">
    <location>
        <position position="158"/>
    </location>
</feature>
<dbReference type="EMBL" id="JMIR01000019">
    <property type="protein sequence ID" value="KEO82686.1"/>
    <property type="molecule type" value="Genomic_DNA"/>
</dbReference>
<gene>
    <name evidence="4" type="ORF">EL26_14060</name>
</gene>
<evidence type="ECO:0000256" key="2">
    <source>
        <dbReference type="ARBA" id="ARBA00022801"/>
    </source>
</evidence>
<organism evidence="4 5">
    <name type="scientific">Tumebacillus flagellatus</name>
    <dbReference type="NCBI Taxonomy" id="1157490"/>
    <lineage>
        <taxon>Bacteria</taxon>
        <taxon>Bacillati</taxon>
        <taxon>Bacillota</taxon>
        <taxon>Bacilli</taxon>
        <taxon>Bacillales</taxon>
        <taxon>Alicyclobacillaceae</taxon>
        <taxon>Tumebacillus</taxon>
    </lineage>
</organism>
<proteinExistence type="inferred from homology"/>